<keyword evidence="2" id="KW-1133">Transmembrane helix</keyword>
<reference evidence="4 5" key="1">
    <citation type="submission" date="2016-01" db="EMBL/GenBank/DDBJ databases">
        <authorList>
            <person name="Oliw E.H."/>
        </authorList>
    </citation>
    <scope>NUCLEOTIDE SEQUENCE [LARGE SCALE GENOMIC DNA]</scope>
    <source>
        <strain evidence="4 5">KA00635</strain>
    </source>
</reference>
<evidence type="ECO:0000313" key="5">
    <source>
        <dbReference type="Proteomes" id="UP000070422"/>
    </source>
</evidence>
<feature type="transmembrane region" description="Helical" evidence="2">
    <location>
        <begin position="20"/>
        <end position="41"/>
    </location>
</feature>
<dbReference type="Pfam" id="PF26635">
    <property type="entry name" value="DUF8208"/>
    <property type="match status" value="1"/>
</dbReference>
<feature type="domain" description="DUF8208" evidence="3">
    <location>
        <begin position="79"/>
        <end position="448"/>
    </location>
</feature>
<name>A0A133XWA8_9LACT</name>
<accession>A0A133XWA8</accession>
<feature type="compositionally biased region" description="Basic and acidic residues" evidence="1">
    <location>
        <begin position="481"/>
        <end position="506"/>
    </location>
</feature>
<keyword evidence="2" id="KW-0812">Transmembrane</keyword>
<feature type="region of interest" description="Disordered" evidence="1">
    <location>
        <begin position="466"/>
        <end position="506"/>
    </location>
</feature>
<feature type="non-terminal residue" evidence="4">
    <location>
        <position position="694"/>
    </location>
</feature>
<feature type="region of interest" description="Disordered" evidence="1">
    <location>
        <begin position="654"/>
        <end position="694"/>
    </location>
</feature>
<feature type="transmembrane region" description="Helical" evidence="2">
    <location>
        <begin position="325"/>
        <end position="347"/>
    </location>
</feature>
<evidence type="ECO:0000259" key="3">
    <source>
        <dbReference type="Pfam" id="PF26635"/>
    </source>
</evidence>
<dbReference type="Proteomes" id="UP000070422">
    <property type="component" value="Unassembled WGS sequence"/>
</dbReference>
<evidence type="ECO:0000313" key="4">
    <source>
        <dbReference type="EMBL" id="KXB35219.1"/>
    </source>
</evidence>
<dbReference type="EMBL" id="LSCQ01000066">
    <property type="protein sequence ID" value="KXB35219.1"/>
    <property type="molecule type" value="Genomic_DNA"/>
</dbReference>
<feature type="compositionally biased region" description="Basic and acidic residues" evidence="1">
    <location>
        <begin position="685"/>
        <end position="694"/>
    </location>
</feature>
<feature type="transmembrane region" description="Helical" evidence="2">
    <location>
        <begin position="381"/>
        <end position="402"/>
    </location>
</feature>
<comment type="caution">
    <text evidence="4">The sequence shown here is derived from an EMBL/GenBank/DDBJ whole genome shotgun (WGS) entry which is preliminary data.</text>
</comment>
<feature type="region of interest" description="Disordered" evidence="1">
    <location>
        <begin position="573"/>
        <end position="609"/>
    </location>
</feature>
<dbReference type="NCBIfam" id="NF045890">
    <property type="entry name" value="conj_pls20_p028"/>
    <property type="match status" value="1"/>
</dbReference>
<feature type="transmembrane region" description="Helical" evidence="2">
    <location>
        <begin position="302"/>
        <end position="319"/>
    </location>
</feature>
<gene>
    <name evidence="4" type="ORF">HMPREF3187_01205</name>
</gene>
<feature type="compositionally biased region" description="Basic and acidic residues" evidence="1">
    <location>
        <begin position="592"/>
        <end position="608"/>
    </location>
</feature>
<proteinExistence type="predicted"/>
<evidence type="ECO:0000256" key="2">
    <source>
        <dbReference type="SAM" id="Phobius"/>
    </source>
</evidence>
<dbReference type="AlphaFoldDB" id="A0A133XWA8"/>
<feature type="transmembrane region" description="Helical" evidence="2">
    <location>
        <begin position="124"/>
        <end position="147"/>
    </location>
</feature>
<dbReference type="InterPro" id="IPR058521">
    <property type="entry name" value="DUF8208"/>
</dbReference>
<dbReference type="InterPro" id="IPR058066">
    <property type="entry name" value="pXO2-14_N"/>
</dbReference>
<feature type="transmembrane region" description="Helical" evidence="2">
    <location>
        <begin position="414"/>
        <end position="434"/>
    </location>
</feature>
<keyword evidence="2" id="KW-0472">Membrane</keyword>
<dbReference type="RefSeq" id="WP_197415387.1">
    <property type="nucleotide sequence ID" value="NZ_KQ959317.1"/>
</dbReference>
<evidence type="ECO:0000256" key="1">
    <source>
        <dbReference type="SAM" id="MobiDB-lite"/>
    </source>
</evidence>
<protein>
    <recommendedName>
        <fullName evidence="3">DUF8208 domain-containing protein</fullName>
    </recommendedName>
</protein>
<sequence length="694" mass="76264">MNALTKRSQRLLKIVGNPYFIMTVVGVFILYISCTNSYVWADDIGESLKELASEGAKASAEAVNNSVLVKNAKLFSLRSIGMDAIRLTLWCLIKMLYSVSSAAESVLKSITTFFGFAESVAKTNLYTSLLSGVSVALMTATLAYIGIKNILGSEIKYNSVLKNTVIVIILLVGMPNLMSEMNKGANYIWEAVMMSEDPEAQDLSTQVIQDNVYDLYLPLSGKMSFDELKGATPPSAINTKEALSLTNINEYYGTSKKDIPEEFTKSGSDNWEVLQYSIVNTTDGAGSSLVNRPVVKKIEKKGGWFANFIAGGALGTGYYRYTFSTFYIVVTLVGLIIGFGTCAITLAKTYFEMGFQLIAGIPLMATDLETGQKVKHMMQTIINGFLTVAFTSVSFQLFRLTIDWLSKNVDNPMLKLIGLIAAVMMLAQGSKTILNWYGIDLGMQEGFTMSKLMGLRMAEKLVSHFGMPRRGKSSNQEDQIDENKKSEKDSESLDESKKEQDTKSMRENLGDFVHGAAKAGAYAANRGVGGMTEDLTNSLTQKGKDKLSDINDAIRQGVYSTKKAANTFAEDMKSSFEEGQQDGADLAQQNKDSLEARKQANKHNENEYSQKIADLQNQVADNTTDKNINAIQHALSGSMPATQLEGLMKNLESARKMPKAQADEHIQQALKQAEMDLSQSSSPKLEQKENQQQL</sequence>
<organism evidence="4 5">
    <name type="scientific">Aerococcus christensenii</name>
    <dbReference type="NCBI Taxonomy" id="87541"/>
    <lineage>
        <taxon>Bacteria</taxon>
        <taxon>Bacillati</taxon>
        <taxon>Bacillota</taxon>
        <taxon>Bacilli</taxon>
        <taxon>Lactobacillales</taxon>
        <taxon>Aerococcaceae</taxon>
        <taxon>Aerococcus</taxon>
    </lineage>
</organism>